<keyword evidence="7" id="KW-0411">Iron-sulfur</keyword>
<dbReference type="InterPro" id="IPR002792">
    <property type="entry name" value="TRAM_dom"/>
</dbReference>
<keyword evidence="6" id="KW-0408">Iron</keyword>
<dbReference type="PANTHER" id="PTHR43020">
    <property type="entry name" value="CDK5 REGULATORY SUBUNIT-ASSOCIATED PROTEIN 1"/>
    <property type="match status" value="1"/>
</dbReference>
<dbReference type="NCBIfam" id="TIGR00089">
    <property type="entry name" value="MiaB/RimO family radical SAM methylthiotransferase"/>
    <property type="match status" value="1"/>
</dbReference>
<dbReference type="PANTHER" id="PTHR43020:SF2">
    <property type="entry name" value="MITOCHONDRIAL TRNA METHYLTHIOTRANSFERASE CDK5RAP1"/>
    <property type="match status" value="1"/>
</dbReference>
<dbReference type="PROSITE" id="PS51449">
    <property type="entry name" value="MTTASE_N"/>
    <property type="match status" value="1"/>
</dbReference>
<feature type="domain" description="Radical SAM core" evidence="12">
    <location>
        <begin position="245"/>
        <end position="498"/>
    </location>
</feature>
<evidence type="ECO:0000259" key="12">
    <source>
        <dbReference type="PROSITE" id="PS51918"/>
    </source>
</evidence>
<reference evidence="13 14" key="1">
    <citation type="submission" date="2019-01" db="EMBL/GenBank/DDBJ databases">
        <authorList>
            <person name="Sayadi A."/>
        </authorList>
    </citation>
    <scope>NUCLEOTIDE SEQUENCE [LARGE SCALE GENOMIC DNA]</scope>
</reference>
<dbReference type="InterPro" id="IPR058240">
    <property type="entry name" value="rSAM_sf"/>
</dbReference>
<dbReference type="HAMAP" id="MF_01864">
    <property type="entry name" value="tRNA_metthiotr_MiaB"/>
    <property type="match status" value="1"/>
</dbReference>
<keyword evidence="4" id="KW-0949">S-adenosyl-L-methionine</keyword>
<dbReference type="SUPFAM" id="SSF102114">
    <property type="entry name" value="Radical SAM enzymes"/>
    <property type="match status" value="1"/>
</dbReference>
<dbReference type="InterPro" id="IPR038135">
    <property type="entry name" value="Methylthiotransferase_N_sf"/>
</dbReference>
<evidence type="ECO:0000256" key="8">
    <source>
        <dbReference type="ARBA" id="ARBA00053923"/>
    </source>
</evidence>
<evidence type="ECO:0000256" key="2">
    <source>
        <dbReference type="ARBA" id="ARBA00009815"/>
    </source>
</evidence>
<dbReference type="Gene3D" id="3.40.50.12160">
    <property type="entry name" value="Methylthiotransferase, N-terminal domain"/>
    <property type="match status" value="1"/>
</dbReference>
<dbReference type="GO" id="GO:0060255">
    <property type="term" value="P:regulation of macromolecule metabolic process"/>
    <property type="evidence" value="ECO:0007669"/>
    <property type="project" value="UniProtKB-ARBA"/>
</dbReference>
<accession>A0A653DBU7</accession>
<dbReference type="PROSITE" id="PS01278">
    <property type="entry name" value="MTTASE_RADICAL"/>
    <property type="match status" value="1"/>
</dbReference>
<dbReference type="InterPro" id="IPR006463">
    <property type="entry name" value="MiaB_methiolase"/>
</dbReference>
<feature type="domain" description="TRAM" evidence="10">
    <location>
        <begin position="501"/>
        <end position="576"/>
    </location>
</feature>
<evidence type="ECO:0000259" key="11">
    <source>
        <dbReference type="PROSITE" id="PS51449"/>
    </source>
</evidence>
<name>A0A653DBU7_CALMS</name>
<protein>
    <recommendedName>
        <fullName evidence="9">CDK5RAP1-like protein</fullName>
    </recommendedName>
</protein>
<dbReference type="Pfam" id="PF04055">
    <property type="entry name" value="Radical_SAM"/>
    <property type="match status" value="1"/>
</dbReference>
<dbReference type="SFLD" id="SFLDF00413">
    <property type="entry name" value="CDK5RAP1"/>
    <property type="match status" value="1"/>
</dbReference>
<dbReference type="Pfam" id="PF00919">
    <property type="entry name" value="UPF0004"/>
    <property type="match status" value="1"/>
</dbReference>
<dbReference type="InterPro" id="IPR013848">
    <property type="entry name" value="Methylthiotransferase_N"/>
</dbReference>
<proteinExistence type="inferred from homology"/>
<feature type="domain" description="MTTase N-terminal" evidence="11">
    <location>
        <begin position="101"/>
        <end position="221"/>
    </location>
</feature>
<dbReference type="InterPro" id="IPR005839">
    <property type="entry name" value="Methylthiotransferase"/>
</dbReference>
<organism evidence="13 14">
    <name type="scientific">Callosobruchus maculatus</name>
    <name type="common">Southern cowpea weevil</name>
    <name type="synonym">Pulse bruchid</name>
    <dbReference type="NCBI Taxonomy" id="64391"/>
    <lineage>
        <taxon>Eukaryota</taxon>
        <taxon>Metazoa</taxon>
        <taxon>Ecdysozoa</taxon>
        <taxon>Arthropoda</taxon>
        <taxon>Hexapoda</taxon>
        <taxon>Insecta</taxon>
        <taxon>Pterygota</taxon>
        <taxon>Neoptera</taxon>
        <taxon>Endopterygota</taxon>
        <taxon>Coleoptera</taxon>
        <taxon>Polyphaga</taxon>
        <taxon>Cucujiformia</taxon>
        <taxon>Chrysomeloidea</taxon>
        <taxon>Chrysomelidae</taxon>
        <taxon>Bruchinae</taxon>
        <taxon>Bruchini</taxon>
        <taxon>Callosobruchus</taxon>
    </lineage>
</organism>
<dbReference type="InterPro" id="IPR007197">
    <property type="entry name" value="rSAM"/>
</dbReference>
<dbReference type="GO" id="GO:0051539">
    <property type="term" value="F:4 iron, 4 sulfur cluster binding"/>
    <property type="evidence" value="ECO:0007669"/>
    <property type="project" value="UniProtKB-KW"/>
</dbReference>
<keyword evidence="14" id="KW-1185">Reference proteome</keyword>
<dbReference type="SFLD" id="SFLDG01061">
    <property type="entry name" value="methylthiotransferase"/>
    <property type="match status" value="1"/>
</dbReference>
<dbReference type="PROSITE" id="PS50926">
    <property type="entry name" value="TRAM"/>
    <property type="match status" value="1"/>
</dbReference>
<dbReference type="InterPro" id="IPR020612">
    <property type="entry name" value="Methylthiotransferase_CS"/>
</dbReference>
<dbReference type="SMART" id="SM00729">
    <property type="entry name" value="Elp3"/>
    <property type="match status" value="1"/>
</dbReference>
<dbReference type="GO" id="GO:0005739">
    <property type="term" value="C:mitochondrion"/>
    <property type="evidence" value="ECO:0007669"/>
    <property type="project" value="TreeGrafter"/>
</dbReference>
<evidence type="ECO:0000256" key="3">
    <source>
        <dbReference type="ARBA" id="ARBA00022485"/>
    </source>
</evidence>
<dbReference type="PROSITE" id="PS51918">
    <property type="entry name" value="RADICAL_SAM"/>
    <property type="match status" value="1"/>
</dbReference>
<evidence type="ECO:0000256" key="6">
    <source>
        <dbReference type="ARBA" id="ARBA00023004"/>
    </source>
</evidence>
<dbReference type="SFLD" id="SFLDF00273">
    <property type="entry name" value="(dimethylallyl)adenosine_tRNA"/>
    <property type="match status" value="1"/>
</dbReference>
<dbReference type="GO" id="GO:0080090">
    <property type="term" value="P:regulation of primary metabolic process"/>
    <property type="evidence" value="ECO:0007669"/>
    <property type="project" value="UniProtKB-ARBA"/>
</dbReference>
<dbReference type="InterPro" id="IPR023404">
    <property type="entry name" value="rSAM_horseshoe"/>
</dbReference>
<dbReference type="OrthoDB" id="190098at2759"/>
<evidence type="ECO:0000256" key="4">
    <source>
        <dbReference type="ARBA" id="ARBA00022691"/>
    </source>
</evidence>
<dbReference type="Gene3D" id="3.80.30.20">
    <property type="entry name" value="tm_1862 like domain"/>
    <property type="match status" value="1"/>
</dbReference>
<sequence length="596" mass="68798">MNVSFSYRCLTNVFLKQSSYKYRFRLHRFFCTQNVCSNNSPITPKESEPELDRRSKFTHRLRDGPNLRDFFKDDHLANQEHLPEEEVIPYLRFSKQTDVRRKVYLDVYGCQMNVNDAEIVLSILKDNNFEPTKDIIEADVILVLTCAIRDSAEEKIWGRLDFLKGIKRARKKDRPSLKIGLLGCMAERLKNKVLERTNMVDLVAGPDSYRDLPRLLTLTDNNQKSVNVLLSLDETYADITPVRLNENSISAFVSIMRGCDNMCTYCIVPFTRGRERSRPVSSILKEVEHLSEKGVKEVTLLGQNVNSYRDISTDTKIDNVTSLADGFKTVYKPKRGGLRFADLLDRVARVNPEMRIRFTSPHPKDFPDEVIQMIGDHPNICKNLHMPAQSGNSEVLERMRRGYTREAYLELVHSIRRKLPDVSLSSDFICGFCGETDEEFEDTLTLMEEVRYNQAYLFAYSMREKTTAHRRFKDDVPADVKQRRLERMIQLHRQHALRLNTAQIGKNHLVLIEGLSKKSKQYFQGRNDQNVRVILPANEMVPLKDGGGAREIKSGDYVAVYVNAANSQTLKGIPLYLTSLEDFYLSKNLQHYTIQI</sequence>
<evidence type="ECO:0000313" key="14">
    <source>
        <dbReference type="Proteomes" id="UP000410492"/>
    </source>
</evidence>
<dbReference type="Proteomes" id="UP000410492">
    <property type="component" value="Unassembled WGS sequence"/>
</dbReference>
<keyword evidence="3" id="KW-0004">4Fe-4S</keyword>
<evidence type="ECO:0000256" key="5">
    <source>
        <dbReference type="ARBA" id="ARBA00022723"/>
    </source>
</evidence>
<dbReference type="EMBL" id="CAACVG010011253">
    <property type="protein sequence ID" value="VEN57679.1"/>
    <property type="molecule type" value="Genomic_DNA"/>
</dbReference>
<comment type="function">
    <text evidence="8">Potential regulator of CDK5 activity.</text>
</comment>
<dbReference type="SFLD" id="SFLDS00029">
    <property type="entry name" value="Radical_SAM"/>
    <property type="match status" value="1"/>
</dbReference>
<comment type="cofactor">
    <cofactor evidence="1">
        <name>[4Fe-4S] cluster</name>
        <dbReference type="ChEBI" id="CHEBI:49883"/>
    </cofactor>
</comment>
<dbReference type="NCBIfam" id="TIGR01574">
    <property type="entry name" value="miaB-methiolase"/>
    <property type="match status" value="1"/>
</dbReference>
<dbReference type="FunFam" id="3.80.30.20:FF:000003">
    <property type="entry name" value="CDK5 regulatory subunit-associated protein 1"/>
    <property type="match status" value="1"/>
</dbReference>
<dbReference type="InterPro" id="IPR006638">
    <property type="entry name" value="Elp3/MiaA/NifB-like_rSAM"/>
</dbReference>
<evidence type="ECO:0000259" key="10">
    <source>
        <dbReference type="PROSITE" id="PS50926"/>
    </source>
</evidence>
<dbReference type="GO" id="GO:0046872">
    <property type="term" value="F:metal ion binding"/>
    <property type="evidence" value="ECO:0007669"/>
    <property type="project" value="UniProtKB-KW"/>
</dbReference>
<keyword evidence="5" id="KW-0479">Metal-binding</keyword>
<comment type="similarity">
    <text evidence="2">Belongs to the methylthiotransferase family. MiaB subfamily.</text>
</comment>
<dbReference type="AlphaFoldDB" id="A0A653DBU7"/>
<dbReference type="GO" id="GO:0035597">
    <property type="term" value="F:tRNA-2-methylthio-N(6)-dimethylallyladenosine(37) synthase activity"/>
    <property type="evidence" value="ECO:0007669"/>
    <property type="project" value="TreeGrafter"/>
</dbReference>
<evidence type="ECO:0000313" key="13">
    <source>
        <dbReference type="EMBL" id="VEN57679.1"/>
    </source>
</evidence>
<dbReference type="GO" id="GO:0005829">
    <property type="term" value="C:cytosol"/>
    <property type="evidence" value="ECO:0007669"/>
    <property type="project" value="TreeGrafter"/>
</dbReference>
<evidence type="ECO:0000256" key="7">
    <source>
        <dbReference type="ARBA" id="ARBA00023014"/>
    </source>
</evidence>
<evidence type="ECO:0000256" key="9">
    <source>
        <dbReference type="ARBA" id="ARBA00074452"/>
    </source>
</evidence>
<gene>
    <name evidence="13" type="ORF">CALMAC_LOCUS16254</name>
</gene>
<evidence type="ECO:0000256" key="1">
    <source>
        <dbReference type="ARBA" id="ARBA00001966"/>
    </source>
</evidence>
<dbReference type="FunFam" id="3.40.50.12160:FF:000003">
    <property type="entry name" value="CDK5 regulatory subunit-associated protein 1"/>
    <property type="match status" value="1"/>
</dbReference>
<dbReference type="SFLD" id="SFLDG01082">
    <property type="entry name" value="B12-binding_domain_containing"/>
    <property type="match status" value="1"/>
</dbReference>